<dbReference type="InterPro" id="IPR011047">
    <property type="entry name" value="Quinoprotein_ADH-like_sf"/>
</dbReference>
<evidence type="ECO:0000313" key="2">
    <source>
        <dbReference type="EMBL" id="MFC5454700.1"/>
    </source>
</evidence>
<dbReference type="Pfam" id="PF13360">
    <property type="entry name" value="PQQ_2"/>
    <property type="match status" value="1"/>
</dbReference>
<proteinExistence type="predicted"/>
<name>A0ABW0KMT4_9BACT</name>
<dbReference type="Proteomes" id="UP001596052">
    <property type="component" value="Unassembled WGS sequence"/>
</dbReference>
<gene>
    <name evidence="2" type="ORF">ACFQDI_07550</name>
</gene>
<feature type="domain" description="HTH Mu-type" evidence="1">
    <location>
        <begin position="1"/>
        <end position="17"/>
    </location>
</feature>
<reference evidence="3" key="1">
    <citation type="journal article" date="2019" name="Int. J. Syst. Evol. Microbiol.">
        <title>The Global Catalogue of Microorganisms (GCM) 10K type strain sequencing project: providing services to taxonomists for standard genome sequencing and annotation.</title>
        <authorList>
            <consortium name="The Broad Institute Genomics Platform"/>
            <consortium name="The Broad Institute Genome Sequencing Center for Infectious Disease"/>
            <person name="Wu L."/>
            <person name="Ma J."/>
        </authorList>
    </citation>
    <scope>NUCLEOTIDE SEQUENCE [LARGE SCALE GENOMIC DNA]</scope>
    <source>
        <strain evidence="3">CGMCC 4.1469</strain>
    </source>
</reference>
<sequence>MPATTRAAVRRAAAPAPFQNEPHLPLAARPAPATLRRMDICDLVFTAFNKRVAALHRDTGELVWQWTAPSGETYASLLLDGDRLIVCVHGYMYALDAATGRVLWANEMKGFGYGVASLASVRGSSPGGARVLAYAAESDAR</sequence>
<dbReference type="PROSITE" id="PS51702">
    <property type="entry name" value="HTH_MU"/>
    <property type="match status" value="1"/>
</dbReference>
<comment type="caution">
    <text evidence="2">The sequence shown here is derived from an EMBL/GenBank/DDBJ whole genome shotgun (WGS) entry which is preliminary data.</text>
</comment>
<accession>A0ABW0KMT4</accession>
<dbReference type="EMBL" id="JBHSMQ010000002">
    <property type="protein sequence ID" value="MFC5454700.1"/>
    <property type="molecule type" value="Genomic_DNA"/>
</dbReference>
<dbReference type="RefSeq" id="WP_377165044.1">
    <property type="nucleotide sequence ID" value="NZ_JBHSMQ010000002.1"/>
</dbReference>
<evidence type="ECO:0000259" key="1">
    <source>
        <dbReference type="PROSITE" id="PS51702"/>
    </source>
</evidence>
<dbReference type="InterPro" id="IPR015943">
    <property type="entry name" value="WD40/YVTN_repeat-like_dom_sf"/>
</dbReference>
<dbReference type="SUPFAM" id="SSF50998">
    <property type="entry name" value="Quinoprotein alcohol dehydrogenase-like"/>
    <property type="match status" value="1"/>
</dbReference>
<protein>
    <submittedName>
        <fullName evidence="2">PQQ-binding-like beta-propeller repeat protein</fullName>
    </submittedName>
</protein>
<dbReference type="InterPro" id="IPR002372">
    <property type="entry name" value="PQQ_rpt_dom"/>
</dbReference>
<keyword evidence="3" id="KW-1185">Reference proteome</keyword>
<evidence type="ECO:0000313" key="3">
    <source>
        <dbReference type="Proteomes" id="UP001596052"/>
    </source>
</evidence>
<dbReference type="Gene3D" id="2.130.10.10">
    <property type="entry name" value="YVTN repeat-like/Quinoprotein amine dehydrogenase"/>
    <property type="match status" value="1"/>
</dbReference>
<organism evidence="2 3">
    <name type="scientific">Prosthecobacter fluviatilis</name>
    <dbReference type="NCBI Taxonomy" id="445931"/>
    <lineage>
        <taxon>Bacteria</taxon>
        <taxon>Pseudomonadati</taxon>
        <taxon>Verrucomicrobiota</taxon>
        <taxon>Verrucomicrobiia</taxon>
        <taxon>Verrucomicrobiales</taxon>
        <taxon>Verrucomicrobiaceae</taxon>
        <taxon>Prosthecobacter</taxon>
    </lineage>
</organism>
<dbReference type="InterPro" id="IPR003314">
    <property type="entry name" value="Mu-type_HTH"/>
</dbReference>